<evidence type="ECO:0000256" key="3">
    <source>
        <dbReference type="ARBA" id="ARBA00022989"/>
    </source>
</evidence>
<dbReference type="GO" id="GO:0005886">
    <property type="term" value="C:plasma membrane"/>
    <property type="evidence" value="ECO:0007669"/>
    <property type="project" value="UniProtKB-SubCell"/>
</dbReference>
<dbReference type="InterPro" id="IPR009760">
    <property type="entry name" value="DUF1328"/>
</dbReference>
<evidence type="ECO:0000256" key="1">
    <source>
        <dbReference type="ARBA" id="ARBA00022475"/>
    </source>
</evidence>
<protein>
    <recommendedName>
        <fullName evidence="5">UPF0391 membrane protein GGQ83_002341</fullName>
    </recommendedName>
</protein>
<evidence type="ECO:0000256" key="5">
    <source>
        <dbReference type="HAMAP-Rule" id="MF_01361"/>
    </source>
</evidence>
<keyword evidence="2 5" id="KW-0812">Transmembrane</keyword>
<evidence type="ECO:0000313" key="6">
    <source>
        <dbReference type="EMBL" id="MBB3898898.1"/>
    </source>
</evidence>
<comment type="caution">
    <text evidence="6">The sequence shown here is derived from an EMBL/GenBank/DDBJ whole genome shotgun (WGS) entry which is preliminary data.</text>
</comment>
<feature type="transmembrane region" description="Helical" evidence="5">
    <location>
        <begin position="29"/>
        <end position="49"/>
    </location>
</feature>
<keyword evidence="3 5" id="KW-1133">Transmembrane helix</keyword>
<reference evidence="6 7" key="1">
    <citation type="submission" date="2020-08" db="EMBL/GenBank/DDBJ databases">
        <title>Genomic Encyclopedia of Type Strains, Phase IV (KMG-IV): sequencing the most valuable type-strain genomes for metagenomic binning, comparative biology and taxonomic classification.</title>
        <authorList>
            <person name="Goeker M."/>
        </authorList>
    </citation>
    <scope>NUCLEOTIDE SEQUENCE [LARGE SCALE GENOMIC DNA]</scope>
    <source>
        <strain evidence="6 7">DSM 19979</strain>
    </source>
</reference>
<dbReference type="Pfam" id="PF07043">
    <property type="entry name" value="DUF1328"/>
    <property type="match status" value="1"/>
</dbReference>
<evidence type="ECO:0000256" key="2">
    <source>
        <dbReference type="ARBA" id="ARBA00022692"/>
    </source>
</evidence>
<dbReference type="NCBIfam" id="NF010226">
    <property type="entry name" value="PRK13682.1-1"/>
    <property type="match status" value="1"/>
</dbReference>
<keyword evidence="7" id="KW-1185">Reference proteome</keyword>
<dbReference type="AlphaFoldDB" id="A0A840AA39"/>
<organism evidence="6 7">
    <name type="scientific">Roseococcus suduntuyensis</name>
    <dbReference type="NCBI Taxonomy" id="455361"/>
    <lineage>
        <taxon>Bacteria</taxon>
        <taxon>Pseudomonadati</taxon>
        <taxon>Pseudomonadota</taxon>
        <taxon>Alphaproteobacteria</taxon>
        <taxon>Acetobacterales</taxon>
        <taxon>Roseomonadaceae</taxon>
        <taxon>Roseococcus</taxon>
    </lineage>
</organism>
<proteinExistence type="inferred from homology"/>
<comment type="similarity">
    <text evidence="5">Belongs to the UPF0391 family.</text>
</comment>
<dbReference type="Proteomes" id="UP000553193">
    <property type="component" value="Unassembled WGS sequence"/>
</dbReference>
<accession>A0A840AA39</accession>
<dbReference type="EMBL" id="JACIDJ010000003">
    <property type="protein sequence ID" value="MBB3898898.1"/>
    <property type="molecule type" value="Genomic_DNA"/>
</dbReference>
<evidence type="ECO:0000256" key="4">
    <source>
        <dbReference type="ARBA" id="ARBA00023136"/>
    </source>
</evidence>
<dbReference type="RefSeq" id="WP_184384130.1">
    <property type="nucleotide sequence ID" value="NZ_JACIDJ010000003.1"/>
</dbReference>
<dbReference type="PIRSF" id="PIRSF036466">
    <property type="entry name" value="UCP036466"/>
    <property type="match status" value="1"/>
</dbReference>
<dbReference type="HAMAP" id="MF_01361">
    <property type="entry name" value="UPF0391"/>
    <property type="match status" value="1"/>
</dbReference>
<dbReference type="NCBIfam" id="NF010229">
    <property type="entry name" value="PRK13682.1-4"/>
    <property type="match status" value="1"/>
</dbReference>
<keyword evidence="1 5" id="KW-1003">Cell membrane</keyword>
<comment type="subcellular location">
    <subcellularLocation>
        <location evidence="5">Cell membrane</location>
        <topology evidence="5">Single-pass membrane protein</topology>
    </subcellularLocation>
</comment>
<sequence>MLGWSITFLVVALIAGVLGFGGIASTAAGIARILFFVFLVLFAVSLLTGRGVTL</sequence>
<gene>
    <name evidence="6" type="ORF">GGQ83_002341</name>
</gene>
<name>A0A840AA39_9PROT</name>
<evidence type="ECO:0000313" key="7">
    <source>
        <dbReference type="Proteomes" id="UP000553193"/>
    </source>
</evidence>
<keyword evidence="4 5" id="KW-0472">Membrane</keyword>
<dbReference type="NCBIfam" id="NF010228">
    <property type="entry name" value="PRK13682.1-3"/>
    <property type="match status" value="1"/>
</dbReference>